<name>A0AAV1EAK5_OLDCO</name>
<dbReference type="PANTHER" id="PTHR36398">
    <property type="entry name" value="PLASMA MEMBRANE FUSION PROTEIN"/>
    <property type="match status" value="1"/>
</dbReference>
<feature type="region of interest" description="Disordered" evidence="1">
    <location>
        <begin position="17"/>
        <end position="40"/>
    </location>
</feature>
<evidence type="ECO:0000256" key="1">
    <source>
        <dbReference type="SAM" id="MobiDB-lite"/>
    </source>
</evidence>
<evidence type="ECO:0000313" key="3">
    <source>
        <dbReference type="Proteomes" id="UP001161247"/>
    </source>
</evidence>
<proteinExistence type="predicted"/>
<dbReference type="AlphaFoldDB" id="A0AAV1EAK5"/>
<protein>
    <submittedName>
        <fullName evidence="2">OLC1v1017985C1</fullName>
    </submittedName>
</protein>
<evidence type="ECO:0000313" key="2">
    <source>
        <dbReference type="EMBL" id="CAI9116751.1"/>
    </source>
</evidence>
<keyword evidence="3" id="KW-1185">Reference proteome</keyword>
<gene>
    <name evidence="2" type="ORF">OLC1_LOCUS22959</name>
</gene>
<dbReference type="GO" id="GO:0009507">
    <property type="term" value="C:chloroplast"/>
    <property type="evidence" value="ECO:0007669"/>
    <property type="project" value="TreeGrafter"/>
</dbReference>
<dbReference type="EMBL" id="OX459125">
    <property type="protein sequence ID" value="CAI9116751.1"/>
    <property type="molecule type" value="Genomic_DNA"/>
</dbReference>
<dbReference type="PANTHER" id="PTHR36398:SF1">
    <property type="entry name" value="PLASMA MEMBRANE FUSION PROTEIN"/>
    <property type="match status" value="1"/>
</dbReference>
<organism evidence="2 3">
    <name type="scientific">Oldenlandia corymbosa var. corymbosa</name>
    <dbReference type="NCBI Taxonomy" id="529605"/>
    <lineage>
        <taxon>Eukaryota</taxon>
        <taxon>Viridiplantae</taxon>
        <taxon>Streptophyta</taxon>
        <taxon>Embryophyta</taxon>
        <taxon>Tracheophyta</taxon>
        <taxon>Spermatophyta</taxon>
        <taxon>Magnoliopsida</taxon>
        <taxon>eudicotyledons</taxon>
        <taxon>Gunneridae</taxon>
        <taxon>Pentapetalae</taxon>
        <taxon>asterids</taxon>
        <taxon>lamiids</taxon>
        <taxon>Gentianales</taxon>
        <taxon>Rubiaceae</taxon>
        <taxon>Rubioideae</taxon>
        <taxon>Spermacoceae</taxon>
        <taxon>Hedyotis-Oldenlandia complex</taxon>
        <taxon>Oldenlandia</taxon>
    </lineage>
</organism>
<sequence length="237" mass="25704">MSLPINNISLTIIPSSTTSTTLPAAPFRPPPPTPSEHSTLEISRRRTTVVLVSFITAPLLLTVSSPPAASAFSLGISGPKDWLKEQKKKSSRYLLAPIDASRNSLRSAYLLLTKGETEFGENDLEEVRKLITSAARDCVVQDRNAFVAFQANTGVEVCTFRLILKNAASLLGDKDPIKLEAEAKLTDMLRSLASLSDITNEISAPVSDNRQKVASALTDALYSLDNFEQGIKDCLEI</sequence>
<dbReference type="Proteomes" id="UP001161247">
    <property type="component" value="Chromosome 8"/>
</dbReference>
<reference evidence="2" key="1">
    <citation type="submission" date="2023-03" db="EMBL/GenBank/DDBJ databases">
        <authorList>
            <person name="Julca I."/>
        </authorList>
    </citation>
    <scope>NUCLEOTIDE SEQUENCE</scope>
</reference>
<accession>A0AAV1EAK5</accession>